<evidence type="ECO:0000256" key="1">
    <source>
        <dbReference type="ARBA" id="ARBA00004496"/>
    </source>
</evidence>
<dbReference type="GO" id="GO:0006433">
    <property type="term" value="P:prolyl-tRNA aminoacylation"/>
    <property type="evidence" value="ECO:0007669"/>
    <property type="project" value="UniProtKB-UniRule"/>
</dbReference>
<dbReference type="Pfam" id="PF03129">
    <property type="entry name" value="HGTP_anticodon"/>
    <property type="match status" value="1"/>
</dbReference>
<accession>A0A926EGF3</accession>
<evidence type="ECO:0000256" key="9">
    <source>
        <dbReference type="ARBA" id="ARBA00047671"/>
    </source>
</evidence>
<evidence type="ECO:0000313" key="13">
    <source>
        <dbReference type="Proteomes" id="UP000655830"/>
    </source>
</evidence>
<dbReference type="SUPFAM" id="SSF52954">
    <property type="entry name" value="Class II aaRS ABD-related"/>
    <property type="match status" value="1"/>
</dbReference>
<keyword evidence="8 10" id="KW-0030">Aminoacyl-tRNA synthetase</keyword>
<dbReference type="EMBL" id="JACRSY010000025">
    <property type="protein sequence ID" value="MBC8580676.1"/>
    <property type="molecule type" value="Genomic_DNA"/>
</dbReference>
<gene>
    <name evidence="10" type="primary">proS</name>
    <name evidence="12" type="ORF">H8718_14230</name>
</gene>
<dbReference type="InterPro" id="IPR050062">
    <property type="entry name" value="Pro-tRNA_synthetase"/>
</dbReference>
<proteinExistence type="inferred from homology"/>
<comment type="catalytic activity">
    <reaction evidence="9 10">
        <text>tRNA(Pro) + L-proline + ATP = L-prolyl-tRNA(Pro) + AMP + diphosphate</text>
        <dbReference type="Rhea" id="RHEA:14305"/>
        <dbReference type="Rhea" id="RHEA-COMP:9700"/>
        <dbReference type="Rhea" id="RHEA-COMP:9702"/>
        <dbReference type="ChEBI" id="CHEBI:30616"/>
        <dbReference type="ChEBI" id="CHEBI:33019"/>
        <dbReference type="ChEBI" id="CHEBI:60039"/>
        <dbReference type="ChEBI" id="CHEBI:78442"/>
        <dbReference type="ChEBI" id="CHEBI:78532"/>
        <dbReference type="ChEBI" id="CHEBI:456215"/>
        <dbReference type="EC" id="6.1.1.15"/>
    </reaction>
</comment>
<dbReference type="InterPro" id="IPR044140">
    <property type="entry name" value="ProRS_anticodon_short"/>
</dbReference>
<dbReference type="InterPro" id="IPR004500">
    <property type="entry name" value="Pro-tRNA-synth_IIa_bac-type"/>
</dbReference>
<dbReference type="InterPro" id="IPR002314">
    <property type="entry name" value="aa-tRNA-synt_IIb"/>
</dbReference>
<keyword evidence="13" id="KW-1185">Reference proteome</keyword>
<dbReference type="CDD" id="cd00861">
    <property type="entry name" value="ProRS_anticodon_short"/>
    <property type="match status" value="1"/>
</dbReference>
<comment type="function">
    <text evidence="10">Catalyzes the attachment of proline to tRNA(Pro) in a two-step reaction: proline is first activated by ATP to form Pro-AMP and then transferred to the acceptor end of tRNA(Pro). As ProRS can inadvertently accommodate and process non-cognate amino acids such as alanine and cysteine, to avoid such errors it has two additional distinct editing activities against alanine. One activity is designated as 'pretransfer' editing and involves the tRNA(Pro)-independent hydrolysis of activated Ala-AMP. The other activity is designated 'posttransfer' editing and involves deacylation of mischarged Ala-tRNA(Pro). The misacylated Cys-tRNA(Pro) is not edited by ProRS.</text>
</comment>
<dbReference type="InterPro" id="IPR002316">
    <property type="entry name" value="Pro-tRNA-ligase_IIa"/>
</dbReference>
<dbReference type="InterPro" id="IPR004154">
    <property type="entry name" value="Anticodon-bd"/>
</dbReference>
<comment type="similarity">
    <text evidence="10">Belongs to the class-II aminoacyl-tRNA synthetase family. ProS type 1 subfamily.</text>
</comment>
<dbReference type="PROSITE" id="PS50862">
    <property type="entry name" value="AA_TRNA_LIGASE_II"/>
    <property type="match status" value="1"/>
</dbReference>
<dbReference type="Pfam" id="PF04073">
    <property type="entry name" value="tRNA_edit"/>
    <property type="match status" value="1"/>
</dbReference>
<dbReference type="PANTHER" id="PTHR42753">
    <property type="entry name" value="MITOCHONDRIAL RIBOSOME PROTEIN L39/PROLYL-TRNA LIGASE FAMILY MEMBER"/>
    <property type="match status" value="1"/>
</dbReference>
<evidence type="ECO:0000259" key="11">
    <source>
        <dbReference type="PROSITE" id="PS50862"/>
    </source>
</evidence>
<dbReference type="SUPFAM" id="SSF55681">
    <property type="entry name" value="Class II aaRS and biotin synthetases"/>
    <property type="match status" value="1"/>
</dbReference>
<dbReference type="NCBIfam" id="NF006625">
    <property type="entry name" value="PRK09194.1"/>
    <property type="match status" value="1"/>
</dbReference>
<evidence type="ECO:0000256" key="8">
    <source>
        <dbReference type="ARBA" id="ARBA00023146"/>
    </source>
</evidence>
<dbReference type="Gene3D" id="3.30.930.10">
    <property type="entry name" value="Bira Bifunctional Protein, Domain 2"/>
    <property type="match status" value="2"/>
</dbReference>
<dbReference type="GO" id="GO:0004827">
    <property type="term" value="F:proline-tRNA ligase activity"/>
    <property type="evidence" value="ECO:0007669"/>
    <property type="project" value="UniProtKB-UniRule"/>
</dbReference>
<dbReference type="InterPro" id="IPR036754">
    <property type="entry name" value="YbaK/aa-tRNA-synt-asso_dom_sf"/>
</dbReference>
<dbReference type="InterPro" id="IPR007214">
    <property type="entry name" value="YbaK/aa-tRNA-synth-assoc-dom"/>
</dbReference>
<keyword evidence="3 10" id="KW-0963">Cytoplasm</keyword>
<evidence type="ECO:0000256" key="2">
    <source>
        <dbReference type="ARBA" id="ARBA00011738"/>
    </source>
</evidence>
<dbReference type="GO" id="GO:0002161">
    <property type="term" value="F:aminoacyl-tRNA deacylase activity"/>
    <property type="evidence" value="ECO:0007669"/>
    <property type="project" value="InterPro"/>
</dbReference>
<name>A0A926EGF3_9FIRM</name>
<evidence type="ECO:0000256" key="3">
    <source>
        <dbReference type="ARBA" id="ARBA00022490"/>
    </source>
</evidence>
<evidence type="ECO:0000256" key="6">
    <source>
        <dbReference type="ARBA" id="ARBA00022840"/>
    </source>
</evidence>
<dbReference type="NCBIfam" id="TIGR00409">
    <property type="entry name" value="proS_fam_II"/>
    <property type="match status" value="1"/>
</dbReference>
<comment type="subcellular location">
    <subcellularLocation>
        <location evidence="1 10">Cytoplasm</location>
    </subcellularLocation>
</comment>
<dbReference type="GO" id="GO:0005829">
    <property type="term" value="C:cytosol"/>
    <property type="evidence" value="ECO:0007669"/>
    <property type="project" value="TreeGrafter"/>
</dbReference>
<dbReference type="RefSeq" id="WP_249333397.1">
    <property type="nucleotide sequence ID" value="NZ_JACRSY010000025.1"/>
</dbReference>
<comment type="domain">
    <text evidence="10">Consists of three domains: the N-terminal catalytic domain, the editing domain and the C-terminal anticodon-binding domain.</text>
</comment>
<keyword evidence="6 10" id="KW-0067">ATP-binding</keyword>
<evidence type="ECO:0000256" key="7">
    <source>
        <dbReference type="ARBA" id="ARBA00022917"/>
    </source>
</evidence>
<dbReference type="InterPro" id="IPR023717">
    <property type="entry name" value="Pro-tRNA-Synthase_IIa_type1"/>
</dbReference>
<keyword evidence="5 10" id="KW-0547">Nucleotide-binding</keyword>
<dbReference type="AlphaFoldDB" id="A0A926EGF3"/>
<evidence type="ECO:0000313" key="12">
    <source>
        <dbReference type="EMBL" id="MBC8580676.1"/>
    </source>
</evidence>
<dbReference type="Pfam" id="PF00587">
    <property type="entry name" value="tRNA-synt_2b"/>
    <property type="match status" value="1"/>
</dbReference>
<keyword evidence="7 10" id="KW-0648">Protein biosynthesis</keyword>
<evidence type="ECO:0000256" key="10">
    <source>
        <dbReference type="HAMAP-Rule" id="MF_01569"/>
    </source>
</evidence>
<dbReference type="Proteomes" id="UP000655830">
    <property type="component" value="Unassembled WGS sequence"/>
</dbReference>
<dbReference type="InterPro" id="IPR036621">
    <property type="entry name" value="Anticodon-bd_dom_sf"/>
</dbReference>
<keyword evidence="4 10" id="KW-0436">Ligase</keyword>
<dbReference type="Gene3D" id="3.40.50.800">
    <property type="entry name" value="Anticodon-binding domain"/>
    <property type="match status" value="1"/>
</dbReference>
<dbReference type="PANTHER" id="PTHR42753:SF2">
    <property type="entry name" value="PROLINE--TRNA LIGASE"/>
    <property type="match status" value="1"/>
</dbReference>
<dbReference type="EC" id="6.1.1.15" evidence="10"/>
<dbReference type="HAMAP" id="MF_01569">
    <property type="entry name" value="Pro_tRNA_synth_type1"/>
    <property type="match status" value="1"/>
</dbReference>
<dbReference type="GO" id="GO:0140096">
    <property type="term" value="F:catalytic activity, acting on a protein"/>
    <property type="evidence" value="ECO:0007669"/>
    <property type="project" value="UniProtKB-ARBA"/>
</dbReference>
<feature type="domain" description="Aminoacyl-transfer RNA synthetases class-II family profile" evidence="11">
    <location>
        <begin position="48"/>
        <end position="463"/>
    </location>
</feature>
<dbReference type="GO" id="GO:0016740">
    <property type="term" value="F:transferase activity"/>
    <property type="evidence" value="ECO:0007669"/>
    <property type="project" value="UniProtKB-ARBA"/>
</dbReference>
<dbReference type="InterPro" id="IPR006195">
    <property type="entry name" value="aa-tRNA-synth_II"/>
</dbReference>
<dbReference type="InterPro" id="IPR045864">
    <property type="entry name" value="aa-tRNA-synth_II/BPL/LPL"/>
</dbReference>
<evidence type="ECO:0000256" key="4">
    <source>
        <dbReference type="ARBA" id="ARBA00022598"/>
    </source>
</evidence>
<dbReference type="PRINTS" id="PR01046">
    <property type="entry name" value="TRNASYNTHPRO"/>
</dbReference>
<protein>
    <recommendedName>
        <fullName evidence="10">Proline--tRNA ligase</fullName>
        <ecNumber evidence="10">6.1.1.15</ecNumber>
    </recommendedName>
    <alternativeName>
        <fullName evidence="10">Prolyl-tRNA synthetase</fullName>
        <shortName evidence="10">ProRS</shortName>
    </alternativeName>
</protein>
<dbReference type="SUPFAM" id="SSF55826">
    <property type="entry name" value="YbaK/ProRS associated domain"/>
    <property type="match status" value="1"/>
</dbReference>
<sequence>MLLSKLLGERIKEKPGDATSISHIYLLRGGYIRQVSNGIYSLLMPAKRIATKIEDIIREEMDAIDGQEVMFPVVLPADLWQESGRFESVGSELVRFKDRAGKDMLLGMTHEEAAVHLARTEARSYAQYPFMIYQIQTKFRDEPRARGGLIRVREFTMKDAYSFHTSQEDLEQYYDRCLQAYHNVFRKAGVPEVVCVKSDTGMMGGKVAHEFMLLTDIGEDTIIICDSCDYQSNMEVATSKLDKYEIAEEEIKENHTPEIKDIDSLAKFFDVPAHRLLKAAVFEVEGRKEPLIVFIRGDLQVNESKLSKIVQANVTPFTNYEDSNLCFGFMGPVGLEAGDAQIVFDSSLEGETNLICGANKVDYHLSGVSVPRDLKVEAFHDVAEVNEGHTCPCCDGKLQFKRGVEVGNIFQLGTKYTESMNMTYTDKDGKAKTPIMGCYGIGVGRLLACIIESHHDEYGPIWPISVAPWQVHICVLGSKKVDMNAVGSDIYNRLNNKWEVIMDDRNMGPGAKFADADLLGIPVRIVVGERNLENGQVELMTRDKSVKKLVNITDIEQEVADLINELKNNM</sequence>
<comment type="subunit">
    <text evidence="2 10">Homodimer.</text>
</comment>
<comment type="caution">
    <text evidence="12">The sequence shown here is derived from an EMBL/GenBank/DDBJ whole genome shotgun (WGS) entry which is preliminary data.</text>
</comment>
<organism evidence="12 13">
    <name type="scientific">Zhenhengia yiwuensis</name>
    <dbReference type="NCBI Taxonomy" id="2763666"/>
    <lineage>
        <taxon>Bacteria</taxon>
        <taxon>Bacillati</taxon>
        <taxon>Bacillota</taxon>
        <taxon>Clostridia</taxon>
        <taxon>Lachnospirales</taxon>
        <taxon>Lachnospiraceae</taxon>
        <taxon>Zhenhengia</taxon>
    </lineage>
</organism>
<dbReference type="GO" id="GO:0005524">
    <property type="term" value="F:ATP binding"/>
    <property type="evidence" value="ECO:0007669"/>
    <property type="project" value="UniProtKB-UniRule"/>
</dbReference>
<dbReference type="CDD" id="cd04334">
    <property type="entry name" value="ProRS-INS"/>
    <property type="match status" value="1"/>
</dbReference>
<evidence type="ECO:0000256" key="5">
    <source>
        <dbReference type="ARBA" id="ARBA00022741"/>
    </source>
</evidence>
<reference evidence="12" key="1">
    <citation type="submission" date="2020-08" db="EMBL/GenBank/DDBJ databases">
        <title>Genome public.</title>
        <authorList>
            <person name="Liu C."/>
            <person name="Sun Q."/>
        </authorList>
    </citation>
    <scope>NUCLEOTIDE SEQUENCE</scope>
    <source>
        <strain evidence="12">NSJ-12</strain>
    </source>
</reference>